<feature type="transmembrane region" description="Helical" evidence="1">
    <location>
        <begin position="126"/>
        <end position="144"/>
    </location>
</feature>
<feature type="transmembrane region" description="Helical" evidence="1">
    <location>
        <begin position="94"/>
        <end position="114"/>
    </location>
</feature>
<feature type="transmembrane region" description="Helical" evidence="1">
    <location>
        <begin position="29"/>
        <end position="50"/>
    </location>
</feature>
<accession>A0ABU9YB41</accession>
<sequence>MPGLIGPVLGFAALGLMRRRLSRERRLKLARQWGLLGLSLSITALAFCLARPLPLIWLWSVPATAAGALLGGVRARTIILSLDDTGRVMQRLPANAFGLLLLILSIRPVVRWMFTQEIGANVAHSDLVVLAFALGTVAGGRIELTARALRLRRQVAPASYRMSDA</sequence>
<protein>
    <recommendedName>
        <fullName evidence="4">DUF1453 family protein</fullName>
    </recommendedName>
</protein>
<evidence type="ECO:0000313" key="3">
    <source>
        <dbReference type="Proteomes" id="UP001419910"/>
    </source>
</evidence>
<dbReference type="EMBL" id="JBDIME010000037">
    <property type="protein sequence ID" value="MEN2793033.1"/>
    <property type="molecule type" value="Genomic_DNA"/>
</dbReference>
<name>A0ABU9YB41_9SPHN</name>
<keyword evidence="1" id="KW-1133">Transmembrane helix</keyword>
<keyword evidence="3" id="KW-1185">Reference proteome</keyword>
<proteinExistence type="predicted"/>
<reference evidence="2 3" key="1">
    <citation type="submission" date="2024-05" db="EMBL/GenBank/DDBJ databases">
        <authorList>
            <person name="Liu Q."/>
            <person name="Xin Y.-H."/>
        </authorList>
    </citation>
    <scope>NUCLEOTIDE SEQUENCE [LARGE SCALE GENOMIC DNA]</scope>
    <source>
        <strain evidence="2 3">CGMCC 1.10181</strain>
    </source>
</reference>
<gene>
    <name evidence="2" type="ORF">ABC974_25640</name>
</gene>
<evidence type="ECO:0008006" key="4">
    <source>
        <dbReference type="Google" id="ProtNLM"/>
    </source>
</evidence>
<evidence type="ECO:0000313" key="2">
    <source>
        <dbReference type="EMBL" id="MEN2793033.1"/>
    </source>
</evidence>
<keyword evidence="1" id="KW-0812">Transmembrane</keyword>
<comment type="caution">
    <text evidence="2">The sequence shown here is derived from an EMBL/GenBank/DDBJ whole genome shotgun (WGS) entry which is preliminary data.</text>
</comment>
<keyword evidence="1" id="KW-0472">Membrane</keyword>
<evidence type="ECO:0000256" key="1">
    <source>
        <dbReference type="SAM" id="Phobius"/>
    </source>
</evidence>
<dbReference type="RefSeq" id="WP_343892314.1">
    <property type="nucleotide sequence ID" value="NZ_BAAAEH010000057.1"/>
</dbReference>
<feature type="transmembrane region" description="Helical" evidence="1">
    <location>
        <begin position="56"/>
        <end position="73"/>
    </location>
</feature>
<dbReference type="Proteomes" id="UP001419910">
    <property type="component" value="Unassembled WGS sequence"/>
</dbReference>
<organism evidence="2 3">
    <name type="scientific">Sphingomonas oligophenolica</name>
    <dbReference type="NCBI Taxonomy" id="301154"/>
    <lineage>
        <taxon>Bacteria</taxon>
        <taxon>Pseudomonadati</taxon>
        <taxon>Pseudomonadota</taxon>
        <taxon>Alphaproteobacteria</taxon>
        <taxon>Sphingomonadales</taxon>
        <taxon>Sphingomonadaceae</taxon>
        <taxon>Sphingomonas</taxon>
    </lineage>
</organism>